<organism evidence="2 3">
    <name type="scientific">Natrinema salifodinae</name>
    <dbReference type="NCBI Taxonomy" id="1202768"/>
    <lineage>
        <taxon>Archaea</taxon>
        <taxon>Methanobacteriati</taxon>
        <taxon>Methanobacteriota</taxon>
        <taxon>Stenosarchaea group</taxon>
        <taxon>Halobacteria</taxon>
        <taxon>Halobacteriales</taxon>
        <taxon>Natrialbaceae</taxon>
        <taxon>Natrinema</taxon>
    </lineage>
</organism>
<dbReference type="Gene3D" id="3.90.550.10">
    <property type="entry name" value="Spore Coat Polysaccharide Biosynthesis Protein SpsA, Chain A"/>
    <property type="match status" value="1"/>
</dbReference>
<dbReference type="Proteomes" id="UP000183275">
    <property type="component" value="Unassembled WGS sequence"/>
</dbReference>
<dbReference type="EMBL" id="FOIS01000005">
    <property type="protein sequence ID" value="SEW29859.1"/>
    <property type="molecule type" value="Genomic_DNA"/>
</dbReference>
<dbReference type="PANTHER" id="PTHR43777:SF1">
    <property type="entry name" value="MOLYBDENUM COFACTOR CYTIDYLYLTRANSFERASE"/>
    <property type="match status" value="1"/>
</dbReference>
<dbReference type="RefSeq" id="WP_241471247.1">
    <property type="nucleotide sequence ID" value="NZ_FOIS01000005.1"/>
</dbReference>
<dbReference type="eggNOG" id="arCOG01873">
    <property type="taxonomic scope" value="Archaea"/>
</dbReference>
<sequence length="218" mass="23241">MMFEEPPIVDVPSVEEGTNESTAIHGVVLAAGTSSRYGRSNKLLELIDGDPLVCHAVASFVESRLANVTVVLGHDRERVRAALREYDVAFRYNRSYKQGQSASVREGIEAAREASADAVIFGLGDMPNVSPTTVDALVESYERGDGSALAAGYDGSRGNPVLFDSQHFDALGSVTGDIGGRDILRNAPDAAIVDTADPGVLRDIDRPTDLKNGEYDAD</sequence>
<dbReference type="CDD" id="cd04182">
    <property type="entry name" value="GT_2_like_f"/>
    <property type="match status" value="1"/>
</dbReference>
<evidence type="ECO:0000313" key="2">
    <source>
        <dbReference type="EMBL" id="SEW29859.1"/>
    </source>
</evidence>
<name>A0A1I0QRB0_9EURY</name>
<dbReference type="PANTHER" id="PTHR43777">
    <property type="entry name" value="MOLYBDENUM COFACTOR CYTIDYLYLTRANSFERASE"/>
    <property type="match status" value="1"/>
</dbReference>
<protein>
    <submittedName>
        <fullName evidence="2">Molybdenum cofactor cytidylyltransferase</fullName>
    </submittedName>
</protein>
<dbReference type="Pfam" id="PF12804">
    <property type="entry name" value="NTP_transf_3"/>
    <property type="match status" value="1"/>
</dbReference>
<dbReference type="SUPFAM" id="SSF53448">
    <property type="entry name" value="Nucleotide-diphospho-sugar transferases"/>
    <property type="match status" value="1"/>
</dbReference>
<evidence type="ECO:0000313" key="3">
    <source>
        <dbReference type="Proteomes" id="UP000183275"/>
    </source>
</evidence>
<gene>
    <name evidence="2" type="ORF">SAMN05216285_3770</name>
</gene>
<accession>A0A1I0QRB0</accession>
<dbReference type="InterPro" id="IPR029044">
    <property type="entry name" value="Nucleotide-diphossugar_trans"/>
</dbReference>
<dbReference type="AlphaFoldDB" id="A0A1I0QRB0"/>
<keyword evidence="3" id="KW-1185">Reference proteome</keyword>
<keyword evidence="2" id="KW-0548">Nucleotidyltransferase</keyword>
<keyword evidence="2" id="KW-0808">Transferase</keyword>
<proteinExistence type="predicted"/>
<feature type="domain" description="MobA-like NTP transferase" evidence="1">
    <location>
        <begin position="26"/>
        <end position="187"/>
    </location>
</feature>
<evidence type="ECO:0000259" key="1">
    <source>
        <dbReference type="Pfam" id="PF12804"/>
    </source>
</evidence>
<dbReference type="InterPro" id="IPR025877">
    <property type="entry name" value="MobA-like_NTP_Trfase"/>
</dbReference>
<dbReference type="GO" id="GO:0016779">
    <property type="term" value="F:nucleotidyltransferase activity"/>
    <property type="evidence" value="ECO:0007669"/>
    <property type="project" value="UniProtKB-KW"/>
</dbReference>
<reference evidence="3" key="1">
    <citation type="submission" date="2016-10" db="EMBL/GenBank/DDBJ databases">
        <authorList>
            <person name="Varghese N."/>
        </authorList>
    </citation>
    <scope>NUCLEOTIDE SEQUENCE [LARGE SCALE GENOMIC DNA]</scope>
    <source>
        <strain evidence="3">CGMCC 1.12284</strain>
    </source>
</reference>
<dbReference type="STRING" id="1202768.SAMN05216285_3770"/>